<accession>A0A443HPG5</accession>
<dbReference type="GeneID" id="39596763"/>
<evidence type="ECO:0000256" key="2">
    <source>
        <dbReference type="SAM" id="MobiDB-lite"/>
    </source>
</evidence>
<dbReference type="AlphaFoldDB" id="A0A443HPG5"/>
<feature type="compositionally biased region" description="Polar residues" evidence="2">
    <location>
        <begin position="492"/>
        <end position="503"/>
    </location>
</feature>
<feature type="coiled-coil region" evidence="1">
    <location>
        <begin position="243"/>
        <end position="270"/>
    </location>
</feature>
<feature type="compositionally biased region" description="Basic and acidic residues" evidence="2">
    <location>
        <begin position="763"/>
        <end position="777"/>
    </location>
</feature>
<dbReference type="VEuPathDB" id="FungiDB:C8Q69DRAFT_331922"/>
<dbReference type="RefSeq" id="XP_028483325.1">
    <property type="nucleotide sequence ID" value="XM_028627486.1"/>
</dbReference>
<keyword evidence="4" id="KW-1185">Reference proteome</keyword>
<feature type="region of interest" description="Disordered" evidence="2">
    <location>
        <begin position="652"/>
        <end position="684"/>
    </location>
</feature>
<feature type="region of interest" description="Disordered" evidence="2">
    <location>
        <begin position="359"/>
        <end position="388"/>
    </location>
</feature>
<feature type="region of interest" description="Disordered" evidence="2">
    <location>
        <begin position="744"/>
        <end position="799"/>
    </location>
</feature>
<feature type="region of interest" description="Disordered" evidence="2">
    <location>
        <begin position="546"/>
        <end position="573"/>
    </location>
</feature>
<dbReference type="Proteomes" id="UP000283841">
    <property type="component" value="Unassembled WGS sequence"/>
</dbReference>
<feature type="compositionally biased region" description="Polar residues" evidence="2">
    <location>
        <begin position="1"/>
        <end position="11"/>
    </location>
</feature>
<comment type="caution">
    <text evidence="3">The sequence shown here is derived from an EMBL/GenBank/DDBJ whole genome shotgun (WGS) entry which is preliminary data.</text>
</comment>
<feature type="compositionally biased region" description="Low complexity" evidence="2">
    <location>
        <begin position="173"/>
        <end position="189"/>
    </location>
</feature>
<feature type="compositionally biased region" description="Polar residues" evidence="2">
    <location>
        <begin position="552"/>
        <end position="566"/>
    </location>
</feature>
<feature type="compositionally biased region" description="Basic and acidic residues" evidence="2">
    <location>
        <begin position="217"/>
        <end position="230"/>
    </location>
</feature>
<feature type="region of interest" description="Disordered" evidence="2">
    <location>
        <begin position="483"/>
        <end position="503"/>
    </location>
</feature>
<sequence length="882" mass="96724">MLMTAHQNQSALGRVSGGDDQNQDQDVMQISVPPSPTLTNPDMILPWDDTERQQSTPSPPFNLPSLESLANMHSSYGGQYFQGDANQNAGADNSQIGVAISVPARPEKKVFPRTMWLYEGHEPGRPLSEIGEEDDNSPPPSRGREGYHLTVPQSNSSSRSSSATARDERSESRSSGSSSTVSAGTQQGSRTVPGLQNIQSTETNGSGIHHIQQENGEGGRHADTGSKADEEGNGDDASSAILTNEAERILENAKRRLSLMEGNLTRARTSMRMNTPVTSSPSPSPLAAPLHIGSLEPGGLYRSISRTEPRASLLRPRPTYDASQDWTGNWHSRVQSETNLPLHLKATRLDKEQRALPRSLSAMATSSTSGHQDEDDSFSHGGSQGQLNHRASTTAFYPTTLNALTEEPKSAPISTVGRESPRGLGISQTEEEGPKITSMEDFNTAYPPEDPPSRAQSQLQVRDLKDQMTGLKIKISSLKVKTQEDNLRRRSLQSLRTPSPLTSADKWITNSMEVREANNDFELNGGHVQNWRDSGISQYELQEDYRNDSDKSGTTVDGQDSQPDYNEQTDYEDQQSIIESHYEDAEEGEYDDESSEIDRDALNEILNEPLDDDLASVYEDFPETTPHEEREDAFDYENFFLHSALGNYSRAKMRRGSNGSQASIETTRPAPSGHSVRHSRTNSADSISTVATFATATEGANAYEESSQGEIDNALYWDRKATEGLPPPDYSPASNIYEYNSRQITNGSEYPDDNMGTPRANRLRPDLQDGPNRDYSSHRNSRNITSPFSPARDVAGSTTPTSAFVSSLVAASSPNPNATTPGSSSLNNDDLRLLDQLFDSLGRVCTDLQTIIDSPDPDPKTARLLRRRLDAARRVLDGQLDT</sequence>
<feature type="region of interest" description="Disordered" evidence="2">
    <location>
        <begin position="122"/>
        <end position="242"/>
    </location>
</feature>
<feature type="region of interest" description="Disordered" evidence="2">
    <location>
        <begin position="1"/>
        <end position="68"/>
    </location>
</feature>
<feature type="compositionally biased region" description="Polar residues" evidence="2">
    <location>
        <begin position="194"/>
        <end position="206"/>
    </location>
</feature>
<dbReference type="STRING" id="264951.A0A443HPG5"/>
<keyword evidence="1" id="KW-0175">Coiled coil</keyword>
<evidence type="ECO:0000256" key="1">
    <source>
        <dbReference type="SAM" id="Coils"/>
    </source>
</evidence>
<feature type="compositionally biased region" description="Polar residues" evidence="2">
    <location>
        <begin position="657"/>
        <end position="666"/>
    </location>
</feature>
<feature type="compositionally biased region" description="Low complexity" evidence="2">
    <location>
        <begin position="153"/>
        <end position="164"/>
    </location>
</feature>
<reference evidence="3 4" key="1">
    <citation type="journal article" date="2018" name="Front. Microbiol.">
        <title>Genomic and genetic insights into a cosmopolitan fungus, Paecilomyces variotii (Eurotiales).</title>
        <authorList>
            <person name="Urquhart A.S."/>
            <person name="Mondo S.J."/>
            <person name="Makela M.R."/>
            <person name="Hane J.K."/>
            <person name="Wiebenga A."/>
            <person name="He G."/>
            <person name="Mihaltcheva S."/>
            <person name="Pangilinan J."/>
            <person name="Lipzen A."/>
            <person name="Barry K."/>
            <person name="de Vries R.P."/>
            <person name="Grigoriev I.V."/>
            <person name="Idnurm A."/>
        </authorList>
    </citation>
    <scope>NUCLEOTIDE SEQUENCE [LARGE SCALE GENOMIC DNA]</scope>
    <source>
        <strain evidence="3 4">CBS 101075</strain>
    </source>
</reference>
<evidence type="ECO:0000313" key="3">
    <source>
        <dbReference type="EMBL" id="RWQ93680.1"/>
    </source>
</evidence>
<gene>
    <name evidence="3" type="ORF">C8Q69DRAFT_331922</name>
</gene>
<name>A0A443HPG5_BYSSP</name>
<dbReference type="EMBL" id="RCNU01000009">
    <property type="protein sequence ID" value="RWQ93680.1"/>
    <property type="molecule type" value="Genomic_DNA"/>
</dbReference>
<organism evidence="3 4">
    <name type="scientific">Byssochlamys spectabilis</name>
    <name type="common">Paecilomyces variotii</name>
    <dbReference type="NCBI Taxonomy" id="264951"/>
    <lineage>
        <taxon>Eukaryota</taxon>
        <taxon>Fungi</taxon>
        <taxon>Dikarya</taxon>
        <taxon>Ascomycota</taxon>
        <taxon>Pezizomycotina</taxon>
        <taxon>Eurotiomycetes</taxon>
        <taxon>Eurotiomycetidae</taxon>
        <taxon>Eurotiales</taxon>
        <taxon>Thermoascaceae</taxon>
        <taxon>Paecilomyces</taxon>
    </lineage>
</organism>
<evidence type="ECO:0000313" key="4">
    <source>
        <dbReference type="Proteomes" id="UP000283841"/>
    </source>
</evidence>
<feature type="region of interest" description="Disordered" evidence="2">
    <location>
        <begin position="403"/>
        <end position="455"/>
    </location>
</feature>
<protein>
    <submittedName>
        <fullName evidence="3">Uncharacterized protein</fullName>
    </submittedName>
</protein>
<proteinExistence type="predicted"/>